<dbReference type="SUPFAM" id="SSF48452">
    <property type="entry name" value="TPR-like"/>
    <property type="match status" value="1"/>
</dbReference>
<dbReference type="SUPFAM" id="SSF53300">
    <property type="entry name" value="vWA-like"/>
    <property type="match status" value="1"/>
</dbReference>
<dbReference type="InterPro" id="IPR019734">
    <property type="entry name" value="TPR_rpt"/>
</dbReference>
<feature type="transmembrane region" description="Helical" evidence="3">
    <location>
        <begin position="70"/>
        <end position="92"/>
    </location>
</feature>
<dbReference type="Gene3D" id="3.40.50.410">
    <property type="entry name" value="von Willebrand factor, type A domain"/>
    <property type="match status" value="1"/>
</dbReference>
<keyword evidence="1" id="KW-0802">TPR repeat</keyword>
<sequence length="577" mass="65765">MDDLSTSEYMSYAWDNLWFMRPDWLYAFIPIGILIVLFLLTFNTRASWKKNFSADLLPFLIIKGTKRQFIIPKIILILFLSLITIAASGPTWEQIENPGQKTEAVLLVLLDLSRSMLAEDIQPNRIERAKLKLEDFFKAKPKAKVGLVAYAGSVHSVVPFSKDYKTINRQMEALRPDIMPIQGSNLSEALDLADSLLAKIIAPSTIIIVTDNVEEMDIPRLAQTAVQSHIEVMAISTPGGATIPVGKRDLKDKAGNTVISSLNTITLNQIEAIENANVITVTLDDSDVKILAARVRQNLEFEIDLENAEEEWKDFGYWLCFPLLLLTLFSFRRGWKVHWVWLLLLAYNCNEEQNLNIDELFFTKDQQGQRFLKKGDTLRALETFKSGNIKGYTYYNMGNFEKAAEAYSEDVSDNGFYNLGVVLYKIGDYEGAQQAFNSALEINPQLSPAKLNLEKVVRVIDSIQKENGLILENATESPYDPDKFQEYTESPDEKDTAQKSDKKYDGKGDIQEMVTKEVDENTIDVFEFDENAVIDKDAAKQTLLRQVKEDPAIFLRRKFAYQIKNRKIKPKKQDKDW</sequence>
<evidence type="ECO:0000256" key="2">
    <source>
        <dbReference type="SAM" id="MobiDB-lite"/>
    </source>
</evidence>
<keyword evidence="3" id="KW-1133">Transmembrane helix</keyword>
<dbReference type="EMBL" id="JAGEVF010000009">
    <property type="protein sequence ID" value="MBO3117450.1"/>
    <property type="molecule type" value="Genomic_DNA"/>
</dbReference>
<gene>
    <name evidence="5" type="ORF">J4050_11870</name>
</gene>
<dbReference type="PROSITE" id="PS50234">
    <property type="entry name" value="VWFA"/>
    <property type="match status" value="1"/>
</dbReference>
<reference evidence="5 6" key="1">
    <citation type="submission" date="2021-03" db="EMBL/GenBank/DDBJ databases">
        <title>Winogradskyella sp. nov., isolated from costal sediment.</title>
        <authorList>
            <person name="Gao C."/>
        </authorList>
    </citation>
    <scope>NUCLEOTIDE SEQUENCE [LARGE SCALE GENOMIC DNA]</scope>
    <source>
        <strain evidence="5 6">DF17</strain>
    </source>
</reference>
<keyword evidence="3" id="KW-0472">Membrane</keyword>
<proteinExistence type="predicted"/>
<feature type="compositionally biased region" description="Basic and acidic residues" evidence="2">
    <location>
        <begin position="480"/>
        <end position="506"/>
    </location>
</feature>
<dbReference type="Pfam" id="PF13519">
    <property type="entry name" value="VWA_2"/>
    <property type="match status" value="1"/>
</dbReference>
<dbReference type="PROSITE" id="PS50293">
    <property type="entry name" value="TPR_REGION"/>
    <property type="match status" value="1"/>
</dbReference>
<evidence type="ECO:0000313" key="6">
    <source>
        <dbReference type="Proteomes" id="UP000676776"/>
    </source>
</evidence>
<dbReference type="InterPro" id="IPR011990">
    <property type="entry name" value="TPR-like_helical_dom_sf"/>
</dbReference>
<dbReference type="InterPro" id="IPR036465">
    <property type="entry name" value="vWFA_dom_sf"/>
</dbReference>
<dbReference type="Pfam" id="PF00515">
    <property type="entry name" value="TPR_1"/>
    <property type="match status" value="1"/>
</dbReference>
<feature type="region of interest" description="Disordered" evidence="2">
    <location>
        <begin position="474"/>
        <end position="506"/>
    </location>
</feature>
<dbReference type="PANTHER" id="PTHR22550">
    <property type="entry name" value="SPORE GERMINATION PROTEIN"/>
    <property type="match status" value="1"/>
</dbReference>
<keyword evidence="3" id="KW-0812">Transmembrane</keyword>
<comment type="caution">
    <text evidence="5">The sequence shown here is derived from an EMBL/GenBank/DDBJ whole genome shotgun (WGS) entry which is preliminary data.</text>
</comment>
<name>A0ABS3T3X6_9FLAO</name>
<feature type="repeat" description="TPR" evidence="1">
    <location>
        <begin position="413"/>
        <end position="446"/>
    </location>
</feature>
<evidence type="ECO:0000259" key="4">
    <source>
        <dbReference type="PROSITE" id="PS50234"/>
    </source>
</evidence>
<accession>A0ABS3T3X6</accession>
<dbReference type="SMART" id="SM00028">
    <property type="entry name" value="TPR"/>
    <property type="match status" value="1"/>
</dbReference>
<dbReference type="PANTHER" id="PTHR22550:SF14">
    <property type="entry name" value="VWFA DOMAIN-CONTAINING PROTEIN"/>
    <property type="match status" value="1"/>
</dbReference>
<dbReference type="InterPro" id="IPR050768">
    <property type="entry name" value="UPF0353/GerABKA_families"/>
</dbReference>
<feature type="transmembrane region" description="Helical" evidence="3">
    <location>
        <begin position="24"/>
        <end position="42"/>
    </location>
</feature>
<dbReference type="InterPro" id="IPR002035">
    <property type="entry name" value="VWF_A"/>
</dbReference>
<protein>
    <submittedName>
        <fullName evidence="5">VWA domain-containing protein</fullName>
    </submittedName>
</protein>
<keyword evidence="6" id="KW-1185">Reference proteome</keyword>
<dbReference type="Proteomes" id="UP000676776">
    <property type="component" value="Unassembled WGS sequence"/>
</dbReference>
<evidence type="ECO:0000256" key="1">
    <source>
        <dbReference type="PROSITE-ProRule" id="PRU00339"/>
    </source>
</evidence>
<dbReference type="PROSITE" id="PS50005">
    <property type="entry name" value="TPR"/>
    <property type="match status" value="1"/>
</dbReference>
<dbReference type="SMART" id="SM00327">
    <property type="entry name" value="VWA"/>
    <property type="match status" value="1"/>
</dbReference>
<dbReference type="Gene3D" id="1.25.40.10">
    <property type="entry name" value="Tetratricopeptide repeat domain"/>
    <property type="match status" value="1"/>
</dbReference>
<feature type="domain" description="VWFA" evidence="4">
    <location>
        <begin position="105"/>
        <end position="283"/>
    </location>
</feature>
<evidence type="ECO:0000256" key="3">
    <source>
        <dbReference type="SAM" id="Phobius"/>
    </source>
</evidence>
<organism evidence="5 6">
    <name type="scientific">Winogradskyella pelagia</name>
    <dbReference type="NCBI Taxonomy" id="2819984"/>
    <lineage>
        <taxon>Bacteria</taxon>
        <taxon>Pseudomonadati</taxon>
        <taxon>Bacteroidota</taxon>
        <taxon>Flavobacteriia</taxon>
        <taxon>Flavobacteriales</taxon>
        <taxon>Flavobacteriaceae</taxon>
        <taxon>Winogradskyella</taxon>
    </lineage>
</organism>
<dbReference type="RefSeq" id="WP_208154802.1">
    <property type="nucleotide sequence ID" value="NZ_JAGEVF010000009.1"/>
</dbReference>
<evidence type="ECO:0000313" key="5">
    <source>
        <dbReference type="EMBL" id="MBO3117450.1"/>
    </source>
</evidence>